<feature type="domain" description="Type VII secretion system protein EssD-like" evidence="2">
    <location>
        <begin position="20"/>
        <end position="104"/>
    </location>
</feature>
<accession>A0ABS1MKD7</accession>
<keyword evidence="3" id="KW-0255">Endonuclease</keyword>
<keyword evidence="3" id="KW-0378">Hydrolase</keyword>
<keyword evidence="4" id="KW-1185">Reference proteome</keyword>
<evidence type="ECO:0000313" key="3">
    <source>
        <dbReference type="EMBL" id="MBL1088137.1"/>
    </source>
</evidence>
<dbReference type="Proteomes" id="UP000629371">
    <property type="component" value="Unassembled WGS sequence"/>
</dbReference>
<dbReference type="InterPro" id="IPR044929">
    <property type="entry name" value="DNA/RNA_non-sp_Endonuclease_sf"/>
</dbReference>
<feature type="region of interest" description="Disordered" evidence="1">
    <location>
        <begin position="1"/>
        <end position="28"/>
    </location>
</feature>
<sequence length="119" mass="12850">MQTTITSEMLENKGSPPGRRIKPPGWLGEAAGHTRGHLLARSLGGDGRAPANIAIMYEKANNVVMEKLEQLIAETVRTRGPVEYSATPVYRNPEDLIPAGIHIKAIGPGLDIDQTVINQ</sequence>
<comment type="caution">
    <text evidence="3">The sequence shown here is derived from an EMBL/GenBank/DDBJ whole genome shotgun (WGS) entry which is preliminary data.</text>
</comment>
<evidence type="ECO:0000256" key="1">
    <source>
        <dbReference type="SAM" id="MobiDB-lite"/>
    </source>
</evidence>
<organism evidence="3 4">
    <name type="scientific">Streptomyces siderophoricus</name>
    <dbReference type="NCBI Taxonomy" id="2802281"/>
    <lineage>
        <taxon>Bacteria</taxon>
        <taxon>Bacillati</taxon>
        <taxon>Actinomycetota</taxon>
        <taxon>Actinomycetes</taxon>
        <taxon>Kitasatosporales</taxon>
        <taxon>Streptomycetaceae</taxon>
        <taxon>Streptomyces</taxon>
    </lineage>
</organism>
<evidence type="ECO:0000313" key="4">
    <source>
        <dbReference type="Proteomes" id="UP000629371"/>
    </source>
</evidence>
<reference evidence="3 4" key="1">
    <citation type="submission" date="2021-01" db="EMBL/GenBank/DDBJ databases">
        <title>WGS of actinomycetes isolated from Thailand.</title>
        <authorList>
            <person name="Thawai C."/>
        </authorList>
    </citation>
    <scope>NUCLEOTIDE SEQUENCE [LARGE SCALE GENOMIC DNA]</scope>
    <source>
        <strain evidence="3 4">CH9-7</strain>
    </source>
</reference>
<name>A0ABS1MKD7_9ACTN</name>
<dbReference type="Gene3D" id="3.40.570.10">
    <property type="entry name" value="Extracellular Endonuclease, subunit A"/>
    <property type="match status" value="1"/>
</dbReference>
<dbReference type="EMBL" id="JAERRI010000001">
    <property type="protein sequence ID" value="MBL1088137.1"/>
    <property type="molecule type" value="Genomic_DNA"/>
</dbReference>
<dbReference type="Pfam" id="PF13930">
    <property type="entry name" value="Endonuclea_NS_2"/>
    <property type="match status" value="1"/>
</dbReference>
<proteinExistence type="predicted"/>
<dbReference type="InterPro" id="IPR044927">
    <property type="entry name" value="Endonuclea_NS_2"/>
</dbReference>
<gene>
    <name evidence="3" type="ORF">JK360_01785</name>
</gene>
<evidence type="ECO:0000259" key="2">
    <source>
        <dbReference type="Pfam" id="PF13930"/>
    </source>
</evidence>
<keyword evidence="3" id="KW-0540">Nuclease</keyword>
<protein>
    <submittedName>
        <fullName evidence="3">DNA/RNA non-specific endonuclease</fullName>
    </submittedName>
</protein>
<dbReference type="GO" id="GO:0004519">
    <property type="term" value="F:endonuclease activity"/>
    <property type="evidence" value="ECO:0007669"/>
    <property type="project" value="UniProtKB-KW"/>
</dbReference>